<keyword evidence="1" id="KW-0489">Methyltransferase</keyword>
<dbReference type="InterPro" id="IPR029063">
    <property type="entry name" value="SAM-dependent_MTases_sf"/>
</dbReference>
<proteinExistence type="predicted"/>
<evidence type="ECO:0000313" key="2">
    <source>
        <dbReference type="Proteomes" id="UP000295741"/>
    </source>
</evidence>
<protein>
    <submittedName>
        <fullName evidence="1">2-polyprenyl-6-hydroxyphenyl methylase/3-demethylubiquinone-9 3-methyltransferase</fullName>
    </submittedName>
</protein>
<dbReference type="Gene3D" id="3.40.50.150">
    <property type="entry name" value="Vaccinia Virus protein VP39"/>
    <property type="match status" value="1"/>
</dbReference>
<accession>A0A4R6IW78</accession>
<dbReference type="Proteomes" id="UP000295741">
    <property type="component" value="Unassembled WGS sequence"/>
</dbReference>
<dbReference type="RefSeq" id="WP_133474816.1">
    <property type="nucleotide sequence ID" value="NZ_SNWP01000011.1"/>
</dbReference>
<dbReference type="AlphaFoldDB" id="A0A4R6IW78"/>
<name>A0A4R6IW78_9BACT</name>
<comment type="caution">
    <text evidence="1">The sequence shown here is derived from an EMBL/GenBank/DDBJ whole genome shotgun (WGS) entry which is preliminary data.</text>
</comment>
<gene>
    <name evidence="1" type="ORF">BC659_2259</name>
</gene>
<dbReference type="SUPFAM" id="SSF53335">
    <property type="entry name" value="S-adenosyl-L-methionine-dependent methyltransferases"/>
    <property type="match status" value="1"/>
</dbReference>
<reference evidence="1 2" key="1">
    <citation type="submission" date="2019-03" db="EMBL/GenBank/DDBJ databases">
        <title>Genomic Encyclopedia of Archaeal and Bacterial Type Strains, Phase II (KMG-II): from individual species to whole genera.</title>
        <authorList>
            <person name="Goeker M."/>
        </authorList>
    </citation>
    <scope>NUCLEOTIDE SEQUENCE [LARGE SCALE GENOMIC DNA]</scope>
    <source>
        <strain evidence="1 2">DSM 28323</strain>
    </source>
</reference>
<organism evidence="1 2">
    <name type="scientific">Sediminibacterium goheungense</name>
    <dbReference type="NCBI Taxonomy" id="1086393"/>
    <lineage>
        <taxon>Bacteria</taxon>
        <taxon>Pseudomonadati</taxon>
        <taxon>Bacteroidota</taxon>
        <taxon>Chitinophagia</taxon>
        <taxon>Chitinophagales</taxon>
        <taxon>Chitinophagaceae</taxon>
        <taxon>Sediminibacterium</taxon>
    </lineage>
</organism>
<dbReference type="GO" id="GO:0032259">
    <property type="term" value="P:methylation"/>
    <property type="evidence" value="ECO:0007669"/>
    <property type="project" value="UniProtKB-KW"/>
</dbReference>
<dbReference type="Pfam" id="PF13489">
    <property type="entry name" value="Methyltransf_23"/>
    <property type="match status" value="1"/>
</dbReference>
<dbReference type="GO" id="GO:0008168">
    <property type="term" value="F:methyltransferase activity"/>
    <property type="evidence" value="ECO:0007669"/>
    <property type="project" value="UniProtKB-KW"/>
</dbReference>
<keyword evidence="2" id="KW-1185">Reference proteome</keyword>
<dbReference type="OrthoDB" id="1523195at2"/>
<sequence length="270" mass="31082">MQQVEEALSKIEKVVLASGISNDIIYFNYHRKRFRKMGETVSRIVPAGSKVLDIGSHYLHSSLLLSFMGYEVVSMDVSEFWELDYIRKRASDHQLTPLVENQLERLPTLSDQKDEFDLILFTEIFEHITFNPIAFWKKIFQIIKDSGNIYITTPNSINFYSITKTIINALRGKSIGMDVNAVFTTVSYGHHWKEYSSSEVATYFAKMNDGFRLSIAKFVYKPIENSGSLGSYGRNLLIAISNKIPFFREAMEVIVQVDKSKPWKIDTPNY</sequence>
<evidence type="ECO:0000313" key="1">
    <source>
        <dbReference type="EMBL" id="TDO26944.1"/>
    </source>
</evidence>
<keyword evidence="1" id="KW-0830">Ubiquinone</keyword>
<keyword evidence="1" id="KW-0808">Transferase</keyword>
<dbReference type="EMBL" id="SNWP01000011">
    <property type="protein sequence ID" value="TDO26944.1"/>
    <property type="molecule type" value="Genomic_DNA"/>
</dbReference>